<feature type="region of interest" description="Disordered" evidence="2">
    <location>
        <begin position="886"/>
        <end position="905"/>
    </location>
</feature>
<evidence type="ECO:0000313" key="4">
    <source>
        <dbReference type="Proteomes" id="UP000005408"/>
    </source>
</evidence>
<evidence type="ECO:0000313" key="3">
    <source>
        <dbReference type="EnsemblMetazoa" id="G25029.1:cds"/>
    </source>
</evidence>
<name>A0A8W8KUJ4_MAGGI</name>
<protein>
    <submittedName>
        <fullName evidence="3">Uncharacterized protein</fullName>
    </submittedName>
</protein>
<dbReference type="EnsemblMetazoa" id="G25029.1">
    <property type="protein sequence ID" value="G25029.1:cds"/>
    <property type="gene ID" value="G25029"/>
</dbReference>
<sequence>MTSGQHLLEKISGFHEEKIKRIIERRENTHIQVLKDLNLIHQSDSVQSIIDRVLSVGLEFEDLHKLTKEFVSVCLFVLEVDNPLLDELVVLRNRTVEEWNRVKKKLLKETKPSRFFKGKPYEDEKTTEWFHSCLACEECRDKKQQQETLENQLKGYFPINLKSKPVEKSELEQLQICVRKLQNECIRCWEIGEEFGGLLKKPGWQTSYVFGTDKLAQVLRRHLNDKVVFDSTNLDTWKLGISQELMTAIEHIQKPEKGDTCQSSDRLDIGVFKLAETGVRSGFAEEFTAKIEGEINELKDKPPSKADILRTLTRHSVGILLWKNHCQASVTCVGENVVLTAAHLFTPDKSEIWNHLILMYCEKMFPSSALKLRTFCNLRQQCYKDLAKSKNRGKGLEESFKKFIKEQWEIIKTDTIQELEEKSNTVLQEMREEIKKLAEIREEDLVNLYAEEIKIHIGHIEDVEDHFKAKCCRYYVKEVVLLDHELDVAVLKIAESNDFQPPHGKDDIMYIRQEIVPMPITSAPVPDGHLFIAAHPFGKTLCMESSVKLLDDSEKSVFVENFITQAIVQACSKSRISILRHVENAETVCARLPVCFWGDKYKYEAVENLIKRNDTNLKIAHLEYHEETEYDFEKGFIILTENYEKVIKIPIKTKKEVSTKAKRLLIPGQEGKENQWHEYDFKKFLHSDLPKRGDLQIPIQKISEKNGQPYRFILTSKYDQASYACQVDEKEGTLEIKKLNNPIIVEESNKSVVLCLVTKVNYIKCEIVPACEEKGKFKLNDKEIKDACSGTVKLESLEDQKPENEVPVEIRMDKPFNLPELSLSLQKDSEGKLSLLYNFREGRAKSGKTFYFSLKQEKLLNIELDYGMNKKRAEKHSSRILKVKVDEKNPSNENVEDEQNPNEVKKYPHKEDVRNILQDIMMKNVKKKNDAIRLKEEVQGESWIGNILIRRHYTDGHKYCNLELKYDITGTLSYRAIWQKRREWTMEDKIKCVVWPTFSWSTDFVLEFCKTEKSRVTLSIHNTADSYRIMEYFDPNGKHSIRQIHLPVTGNPTVPGKIIYVENKRLGKLGSANKEMKSHFKQTLNRSLSTNEIKEYIVTEEIKIYGREKYIRMEQLTHTKLIDMEHGASGGACCFIGEQGQLLFHGMFLGACPSFYYNDAECKLFFNKTGTCFNEVLPSKCLIDILENSTGKAKLDRNPKPPESFYIKIEN</sequence>
<accession>A0A8W8KUJ4</accession>
<evidence type="ECO:0000256" key="2">
    <source>
        <dbReference type="SAM" id="MobiDB-lite"/>
    </source>
</evidence>
<keyword evidence="1" id="KW-0175">Coiled coil</keyword>
<organism evidence="3 4">
    <name type="scientific">Magallana gigas</name>
    <name type="common">Pacific oyster</name>
    <name type="synonym">Crassostrea gigas</name>
    <dbReference type="NCBI Taxonomy" id="29159"/>
    <lineage>
        <taxon>Eukaryota</taxon>
        <taxon>Metazoa</taxon>
        <taxon>Spiralia</taxon>
        <taxon>Lophotrochozoa</taxon>
        <taxon>Mollusca</taxon>
        <taxon>Bivalvia</taxon>
        <taxon>Autobranchia</taxon>
        <taxon>Pteriomorphia</taxon>
        <taxon>Ostreida</taxon>
        <taxon>Ostreoidea</taxon>
        <taxon>Ostreidae</taxon>
        <taxon>Magallana</taxon>
    </lineage>
</organism>
<evidence type="ECO:0000256" key="1">
    <source>
        <dbReference type="SAM" id="Coils"/>
    </source>
</evidence>
<keyword evidence="4" id="KW-1185">Reference proteome</keyword>
<dbReference type="AlphaFoldDB" id="A0A8W8KUJ4"/>
<proteinExistence type="predicted"/>
<dbReference type="OMA" id="LVKKECH"/>
<dbReference type="Proteomes" id="UP000005408">
    <property type="component" value="Unassembled WGS sequence"/>
</dbReference>
<feature type="coiled-coil region" evidence="1">
    <location>
        <begin position="416"/>
        <end position="447"/>
    </location>
</feature>
<reference evidence="3" key="1">
    <citation type="submission" date="2022-08" db="UniProtKB">
        <authorList>
            <consortium name="EnsemblMetazoa"/>
        </authorList>
    </citation>
    <scope>IDENTIFICATION</scope>
    <source>
        <strain evidence="3">05x7-T-G4-1.051#20</strain>
    </source>
</reference>